<dbReference type="Gene3D" id="3.30.1180.10">
    <property type="match status" value="1"/>
</dbReference>
<dbReference type="NCBIfam" id="TIGR00762">
    <property type="entry name" value="DegV"/>
    <property type="match status" value="1"/>
</dbReference>
<proteinExistence type="predicted"/>
<evidence type="ECO:0000313" key="4">
    <source>
        <dbReference type="Proteomes" id="UP000721415"/>
    </source>
</evidence>
<gene>
    <name evidence="3" type="ORF">HZY91_04355</name>
</gene>
<evidence type="ECO:0000256" key="2">
    <source>
        <dbReference type="ARBA" id="ARBA00023121"/>
    </source>
</evidence>
<protein>
    <submittedName>
        <fullName evidence="3">DegV family protein</fullName>
    </submittedName>
</protein>
<name>A0ABS0LQ37_9LACT</name>
<dbReference type="InterPro" id="IPR050270">
    <property type="entry name" value="DegV_domain_contain"/>
</dbReference>
<keyword evidence="4" id="KW-1185">Reference proteome</keyword>
<dbReference type="RefSeq" id="WP_197115040.1">
    <property type="nucleotide sequence ID" value="NZ_JACBXQ010000002.1"/>
</dbReference>
<dbReference type="InterPro" id="IPR043168">
    <property type="entry name" value="DegV_C"/>
</dbReference>
<comment type="caution">
    <text evidence="3">The sequence shown here is derived from an EMBL/GenBank/DDBJ whole genome shotgun (WGS) entry which is preliminary data.</text>
</comment>
<comment type="function">
    <text evidence="1">May bind long-chain fatty acids, such as palmitate, and may play a role in lipid transport or fatty acid metabolism.</text>
</comment>
<dbReference type="Gene3D" id="3.40.50.10170">
    <property type="match status" value="1"/>
</dbReference>
<dbReference type="InterPro" id="IPR003797">
    <property type="entry name" value="DegV"/>
</dbReference>
<evidence type="ECO:0000256" key="1">
    <source>
        <dbReference type="ARBA" id="ARBA00003238"/>
    </source>
</evidence>
<dbReference type="PANTHER" id="PTHR33434:SF2">
    <property type="entry name" value="FATTY ACID-BINDING PROTEIN TM_1468"/>
    <property type="match status" value="1"/>
</dbReference>
<dbReference type="Proteomes" id="UP000721415">
    <property type="component" value="Unassembled WGS sequence"/>
</dbReference>
<dbReference type="Pfam" id="PF02645">
    <property type="entry name" value="DegV"/>
    <property type="match status" value="1"/>
</dbReference>
<organism evidence="3 4">
    <name type="scientific">Facklamia lactis</name>
    <dbReference type="NCBI Taxonomy" id="2749967"/>
    <lineage>
        <taxon>Bacteria</taxon>
        <taxon>Bacillati</taxon>
        <taxon>Bacillota</taxon>
        <taxon>Bacilli</taxon>
        <taxon>Lactobacillales</taxon>
        <taxon>Aerococcaceae</taxon>
        <taxon>Facklamia</taxon>
    </lineage>
</organism>
<keyword evidence="2" id="KW-0446">Lipid-binding</keyword>
<evidence type="ECO:0000313" key="3">
    <source>
        <dbReference type="EMBL" id="MBG9986124.1"/>
    </source>
</evidence>
<dbReference type="SUPFAM" id="SSF82549">
    <property type="entry name" value="DAK1/DegV-like"/>
    <property type="match status" value="1"/>
</dbReference>
<dbReference type="PANTHER" id="PTHR33434">
    <property type="entry name" value="DEGV DOMAIN-CONTAINING PROTEIN DR_1986-RELATED"/>
    <property type="match status" value="1"/>
</dbReference>
<dbReference type="PROSITE" id="PS51482">
    <property type="entry name" value="DEGV"/>
    <property type="match status" value="1"/>
</dbReference>
<sequence>MNKLAIVADTTQDLTFELGEEYGIEVLSYSIQMGEKHYKDQIDITTRQFYETMEDYEVLSSGVPPLQDVMDRLDQLRSNGYTQALLITSAAKLTGMRQLYEVLLDQYEGLDLFVFETSHIGSTAGLHSIYAAELRDAGKIVEEILRELERVNQRASIFALFRSLKYVIKGGRLNKYAGMIGTMLNINPLLTIQNSEITIINKARGKKKSYQSLVTAVQKELSDTSRYKLVIFAGNNDEETAELEQDLVAEIKAAETFYVTELTPVLGVHGGPKSVGVSILKID</sequence>
<accession>A0ABS0LQ37</accession>
<dbReference type="EMBL" id="JACBXQ010000002">
    <property type="protein sequence ID" value="MBG9986124.1"/>
    <property type="molecule type" value="Genomic_DNA"/>
</dbReference>
<reference evidence="3 4" key="1">
    <citation type="submission" date="2020-07" db="EMBL/GenBank/DDBJ databases">
        <title>Facklamia lactis sp. nov., isolated from raw milk.</title>
        <authorList>
            <person name="Doll E.V."/>
            <person name="Huptas C."/>
            <person name="Staib L."/>
            <person name="Wenning M."/>
            <person name="Scherer S."/>
        </authorList>
    </citation>
    <scope>NUCLEOTIDE SEQUENCE [LARGE SCALE GENOMIC DNA]</scope>
    <source>
        <strain evidence="3 4">DSM 111018</strain>
    </source>
</reference>